<gene>
    <name evidence="6" type="ORF">SAMN05216410_1911</name>
</gene>
<evidence type="ECO:0000256" key="2">
    <source>
        <dbReference type="ARBA" id="ARBA00005989"/>
    </source>
</evidence>
<feature type="chain" id="PRO_5011792329" evidence="4">
    <location>
        <begin position="42"/>
        <end position="413"/>
    </location>
</feature>
<dbReference type="EMBL" id="FMYH01000003">
    <property type="protein sequence ID" value="SDC56353.1"/>
    <property type="molecule type" value="Genomic_DNA"/>
</dbReference>
<dbReference type="OrthoDB" id="7348379at2"/>
<organism evidence="6 7">
    <name type="scientific">Sanguibacter gelidistatuariae</name>
    <dbReference type="NCBI Taxonomy" id="1814289"/>
    <lineage>
        <taxon>Bacteria</taxon>
        <taxon>Bacillati</taxon>
        <taxon>Actinomycetota</taxon>
        <taxon>Actinomycetes</taxon>
        <taxon>Micrococcales</taxon>
        <taxon>Sanguibacteraceae</taxon>
        <taxon>Sanguibacter</taxon>
    </lineage>
</organism>
<dbReference type="RefSeq" id="WP_093182759.1">
    <property type="nucleotide sequence ID" value="NZ_FMYH01000003.1"/>
</dbReference>
<proteinExistence type="inferred from homology"/>
<evidence type="ECO:0000256" key="1">
    <source>
        <dbReference type="ARBA" id="ARBA00004196"/>
    </source>
</evidence>
<dbReference type="InterPro" id="IPR050894">
    <property type="entry name" value="EfeM/EfeO_iron_uptake"/>
</dbReference>
<dbReference type="STRING" id="1814289.SAMN05216410_1911"/>
<evidence type="ECO:0000256" key="3">
    <source>
        <dbReference type="ARBA" id="ARBA00022729"/>
    </source>
</evidence>
<sequence>MSRPSFTTRATTRATTRTAVAAGAFALLLPLAACTNNNASADATGSAGGAAKLTVDSTADACTLSAAQAPSGNVVFSVTNSGNDVTEFYLLAEDGLRIVSEVENIGPGLSRDLVVTAKPGTYITACKPGMVGDGIRSDFTVTDSGVDVSPTGELADQVAVATTNYVAYVKDQSEQLLTGTQAFVDAYLAGDDQGARDLYASTRVHWERIEPVAESFGDLDPRMDLRQADLEEGQEWTGWHLLEKDLWAPAPEANDGAAYLPLTTEQRTQYADQLLADTTELNDRVHTSEFAETIDAASIGNGAKGLLDEVATGKVTGEEEIWSHTDLWDFQANVDGAKVAYDGLRDIVLAQDADLAATLDTQFATIQGLLDAQRSGDGFVLYTALTEAQVKQLADSVNALGEPLSKLTAAVVL</sequence>
<evidence type="ECO:0000313" key="7">
    <source>
        <dbReference type="Proteomes" id="UP000199039"/>
    </source>
</evidence>
<accession>A0A1G6MLD5</accession>
<dbReference type="CDD" id="cd14656">
    <property type="entry name" value="Imelysin-like_EfeO"/>
    <property type="match status" value="1"/>
</dbReference>
<dbReference type="Gene3D" id="1.20.1420.20">
    <property type="entry name" value="M75 peptidase, HXXE motif"/>
    <property type="match status" value="1"/>
</dbReference>
<comment type="subcellular location">
    <subcellularLocation>
        <location evidence="1">Cell envelope</location>
    </subcellularLocation>
</comment>
<dbReference type="PANTHER" id="PTHR39192">
    <property type="entry name" value="IRON UPTAKE SYSTEM COMPONENT EFEO"/>
    <property type="match status" value="1"/>
</dbReference>
<dbReference type="InterPro" id="IPR038352">
    <property type="entry name" value="Imelysin_sf"/>
</dbReference>
<evidence type="ECO:0000259" key="5">
    <source>
        <dbReference type="Pfam" id="PF09375"/>
    </source>
</evidence>
<evidence type="ECO:0000313" key="6">
    <source>
        <dbReference type="EMBL" id="SDC56353.1"/>
    </source>
</evidence>
<dbReference type="InterPro" id="IPR018976">
    <property type="entry name" value="Imelysin-like"/>
</dbReference>
<name>A0A1G6MLD5_9MICO</name>
<dbReference type="AlphaFoldDB" id="A0A1G6MLD5"/>
<feature type="signal peptide" evidence="4">
    <location>
        <begin position="1"/>
        <end position="41"/>
    </location>
</feature>
<dbReference type="Pfam" id="PF09375">
    <property type="entry name" value="Peptidase_M75"/>
    <property type="match status" value="1"/>
</dbReference>
<dbReference type="NCBIfam" id="NF041757">
    <property type="entry name" value="EfeO"/>
    <property type="match status" value="1"/>
</dbReference>
<evidence type="ECO:0000256" key="4">
    <source>
        <dbReference type="SAM" id="SignalP"/>
    </source>
</evidence>
<keyword evidence="7" id="KW-1185">Reference proteome</keyword>
<dbReference type="InterPro" id="IPR034981">
    <property type="entry name" value="Imelysin-like_EfeO/Algp7"/>
</dbReference>
<protein>
    <submittedName>
        <fullName evidence="6">Iron uptake system component EfeO</fullName>
    </submittedName>
</protein>
<dbReference type="GO" id="GO:0030313">
    <property type="term" value="C:cell envelope"/>
    <property type="evidence" value="ECO:0007669"/>
    <property type="project" value="UniProtKB-SubCell"/>
</dbReference>
<dbReference type="InterPro" id="IPR053377">
    <property type="entry name" value="Iron_uptake_EfeM/EfeO"/>
</dbReference>
<comment type="similarity">
    <text evidence="2">Belongs to the EfeM/EfeO family.</text>
</comment>
<keyword evidence="3 4" id="KW-0732">Signal</keyword>
<reference evidence="6 7" key="1">
    <citation type="submission" date="2016-09" db="EMBL/GenBank/DDBJ databases">
        <authorList>
            <person name="Capua I."/>
            <person name="De Benedictis P."/>
            <person name="Joannis T."/>
            <person name="Lombin L.H."/>
            <person name="Cattoli G."/>
        </authorList>
    </citation>
    <scope>NUCLEOTIDE SEQUENCE [LARGE SCALE GENOMIC DNA]</scope>
    <source>
        <strain evidence="6 7">ISLP-3</strain>
    </source>
</reference>
<dbReference type="PANTHER" id="PTHR39192:SF1">
    <property type="entry name" value="IRON UPTAKE SYSTEM COMPONENT EFEO"/>
    <property type="match status" value="1"/>
</dbReference>
<feature type="domain" description="Imelysin-like" evidence="5">
    <location>
        <begin position="161"/>
        <end position="407"/>
    </location>
</feature>
<dbReference type="Proteomes" id="UP000199039">
    <property type="component" value="Unassembled WGS sequence"/>
</dbReference>